<sequence length="109" mass="12793">MAVFHYCTHPACHSSDCAFTLAQVLLCRRCVKGNFAAWTRFPNSCCRLPPCTFDPQRTYSWWYIDCLFSKRFLPKNKATAFQSFPWFFQLVVLQLLMVCWPSILLKVKV</sequence>
<feature type="non-terminal residue" evidence="2">
    <location>
        <position position="109"/>
    </location>
</feature>
<evidence type="ECO:0000256" key="1">
    <source>
        <dbReference type="SAM" id="Phobius"/>
    </source>
</evidence>
<accession>A0A6H5GIV0</accession>
<keyword evidence="1" id="KW-0472">Membrane</keyword>
<reference evidence="2 3" key="1">
    <citation type="submission" date="2020-02" db="EMBL/GenBank/DDBJ databases">
        <authorList>
            <person name="Ferguson B K."/>
        </authorList>
    </citation>
    <scope>NUCLEOTIDE SEQUENCE [LARGE SCALE GENOMIC DNA]</scope>
</reference>
<organism evidence="2 3">
    <name type="scientific">Nesidiocoris tenuis</name>
    <dbReference type="NCBI Taxonomy" id="355587"/>
    <lineage>
        <taxon>Eukaryota</taxon>
        <taxon>Metazoa</taxon>
        <taxon>Ecdysozoa</taxon>
        <taxon>Arthropoda</taxon>
        <taxon>Hexapoda</taxon>
        <taxon>Insecta</taxon>
        <taxon>Pterygota</taxon>
        <taxon>Neoptera</taxon>
        <taxon>Paraneoptera</taxon>
        <taxon>Hemiptera</taxon>
        <taxon>Heteroptera</taxon>
        <taxon>Panheteroptera</taxon>
        <taxon>Cimicomorpha</taxon>
        <taxon>Miridae</taxon>
        <taxon>Dicyphina</taxon>
        <taxon>Nesidiocoris</taxon>
    </lineage>
</organism>
<name>A0A6H5GIV0_9HEMI</name>
<keyword evidence="3" id="KW-1185">Reference proteome</keyword>
<protein>
    <submittedName>
        <fullName evidence="2">Uncharacterized protein</fullName>
    </submittedName>
</protein>
<dbReference type="AlphaFoldDB" id="A0A6H5GIV0"/>
<dbReference type="EMBL" id="CADCXU010013942">
    <property type="protein sequence ID" value="CAB0003834.1"/>
    <property type="molecule type" value="Genomic_DNA"/>
</dbReference>
<evidence type="ECO:0000313" key="2">
    <source>
        <dbReference type="EMBL" id="CAB0003834.1"/>
    </source>
</evidence>
<evidence type="ECO:0000313" key="3">
    <source>
        <dbReference type="Proteomes" id="UP000479000"/>
    </source>
</evidence>
<feature type="transmembrane region" description="Helical" evidence="1">
    <location>
        <begin position="86"/>
        <end position="105"/>
    </location>
</feature>
<proteinExistence type="predicted"/>
<gene>
    <name evidence="2" type="ORF">NTEN_LOCUS9311</name>
</gene>
<keyword evidence="1" id="KW-0812">Transmembrane</keyword>
<keyword evidence="1" id="KW-1133">Transmembrane helix</keyword>
<dbReference type="Proteomes" id="UP000479000">
    <property type="component" value="Unassembled WGS sequence"/>
</dbReference>